<keyword evidence="10 17" id="KW-0520">NAD</keyword>
<comment type="similarity">
    <text evidence="18">Belongs to the NnrE/AIBP family.</text>
</comment>
<comment type="cofactor">
    <cofactor evidence="17">
        <name>Mg(2+)</name>
        <dbReference type="ChEBI" id="CHEBI:18420"/>
    </cofactor>
</comment>
<dbReference type="HAMAP" id="MF_01966">
    <property type="entry name" value="NADHX_epimerase"/>
    <property type="match status" value="1"/>
</dbReference>
<dbReference type="RefSeq" id="WP_250428702.1">
    <property type="nucleotide sequence ID" value="NZ_JALPRR010000001.1"/>
</dbReference>
<dbReference type="SUPFAM" id="SSF53613">
    <property type="entry name" value="Ribokinase-like"/>
    <property type="match status" value="1"/>
</dbReference>
<keyword evidence="7 17" id="KW-0067">ATP-binding</keyword>
<evidence type="ECO:0000313" key="22">
    <source>
        <dbReference type="EMBL" id="MFD2246927.1"/>
    </source>
</evidence>
<evidence type="ECO:0000256" key="12">
    <source>
        <dbReference type="ARBA" id="ARBA00023239"/>
    </source>
</evidence>
<keyword evidence="5 18" id="KW-0479">Metal-binding</keyword>
<dbReference type="PROSITE" id="PS51385">
    <property type="entry name" value="YJEF_N"/>
    <property type="match status" value="1"/>
</dbReference>
<dbReference type="Pfam" id="PF01256">
    <property type="entry name" value="Carb_kinase"/>
    <property type="match status" value="1"/>
</dbReference>
<comment type="function">
    <text evidence="14 19">Bifunctional enzyme that catalyzes the epimerization of the S- and R-forms of NAD(P)HX and the dehydration of the S-form of NAD(P)HX at the expense of ADP, which is converted to AMP. This allows the repair of both epimers of NAD(P)HX, a damaged form of NAD(P)H that is a result of enzymatic or heat-dependent hydration.</text>
</comment>
<keyword evidence="8 17" id="KW-0521">NADP</keyword>
<evidence type="ECO:0000259" key="21">
    <source>
        <dbReference type="PROSITE" id="PS51385"/>
    </source>
</evidence>
<keyword evidence="13" id="KW-0511">Multifunctional enzyme</keyword>
<dbReference type="PROSITE" id="PS51383">
    <property type="entry name" value="YJEF_C_3"/>
    <property type="match status" value="1"/>
</dbReference>
<feature type="binding site" evidence="17">
    <location>
        <position position="440"/>
    </location>
    <ligand>
        <name>AMP</name>
        <dbReference type="ChEBI" id="CHEBI:456215"/>
    </ligand>
</feature>
<comment type="caution">
    <text evidence="18">Lacks conserved residue(s) required for the propagation of feature annotation.</text>
</comment>
<comment type="caution">
    <text evidence="22">The sequence shown here is derived from an EMBL/GenBank/DDBJ whole genome shotgun (WGS) entry which is preliminary data.</text>
</comment>
<evidence type="ECO:0000256" key="8">
    <source>
        <dbReference type="ARBA" id="ARBA00022857"/>
    </source>
</evidence>
<feature type="binding site" evidence="18">
    <location>
        <position position="58"/>
    </location>
    <ligand>
        <name>K(+)</name>
        <dbReference type="ChEBI" id="CHEBI:29103"/>
    </ligand>
</feature>
<evidence type="ECO:0000256" key="7">
    <source>
        <dbReference type="ARBA" id="ARBA00022840"/>
    </source>
</evidence>
<feature type="binding site" evidence="18">
    <location>
        <position position="124"/>
    </location>
    <ligand>
        <name>K(+)</name>
        <dbReference type="ChEBI" id="CHEBI:29103"/>
    </ligand>
</feature>
<comment type="similarity">
    <text evidence="17">Belongs to the NnrD/CARKD family.</text>
</comment>
<name>A0ABW5CWY3_9BACT</name>
<evidence type="ECO:0000313" key="23">
    <source>
        <dbReference type="Proteomes" id="UP001597374"/>
    </source>
</evidence>
<feature type="binding site" evidence="17">
    <location>
        <position position="324"/>
    </location>
    <ligand>
        <name>(6S)-NADPHX</name>
        <dbReference type="ChEBI" id="CHEBI:64076"/>
    </ligand>
</feature>
<comment type="similarity">
    <text evidence="3 19">In the N-terminal section; belongs to the NnrE/AIBP family.</text>
</comment>
<feature type="binding site" evidence="18">
    <location>
        <position position="160"/>
    </location>
    <ligand>
        <name>K(+)</name>
        <dbReference type="ChEBI" id="CHEBI:29103"/>
    </ligand>
</feature>
<dbReference type="NCBIfam" id="TIGR00197">
    <property type="entry name" value="yjeF_nterm"/>
    <property type="match status" value="1"/>
</dbReference>
<evidence type="ECO:0000256" key="16">
    <source>
        <dbReference type="ARBA" id="ARBA00049209"/>
    </source>
</evidence>
<keyword evidence="6 17" id="KW-0547">Nucleotide-binding</keyword>
<dbReference type="HAMAP" id="MF_01965">
    <property type="entry name" value="NADHX_dehydratase"/>
    <property type="match status" value="1"/>
</dbReference>
<evidence type="ECO:0000256" key="11">
    <source>
        <dbReference type="ARBA" id="ARBA00023235"/>
    </source>
</evidence>
<evidence type="ECO:0000256" key="13">
    <source>
        <dbReference type="ARBA" id="ARBA00023268"/>
    </source>
</evidence>
<dbReference type="InterPro" id="IPR029056">
    <property type="entry name" value="Ribokinase-like"/>
</dbReference>
<evidence type="ECO:0000256" key="17">
    <source>
        <dbReference type="HAMAP-Rule" id="MF_01965"/>
    </source>
</evidence>
<feature type="binding site" evidence="18">
    <location>
        <begin position="57"/>
        <end position="61"/>
    </location>
    <ligand>
        <name>(6S)-NADPHX</name>
        <dbReference type="ChEBI" id="CHEBI:64076"/>
    </ligand>
</feature>
<evidence type="ECO:0000256" key="19">
    <source>
        <dbReference type="PIRNR" id="PIRNR017184"/>
    </source>
</evidence>
<keyword evidence="9 18" id="KW-0630">Potassium</keyword>
<dbReference type="CDD" id="cd01171">
    <property type="entry name" value="YXKO-related"/>
    <property type="match status" value="1"/>
</dbReference>
<dbReference type="InterPro" id="IPR036652">
    <property type="entry name" value="YjeF_N_dom_sf"/>
</dbReference>
<evidence type="ECO:0000256" key="10">
    <source>
        <dbReference type="ARBA" id="ARBA00023027"/>
    </source>
</evidence>
<comment type="function">
    <text evidence="18">Catalyzes the epimerization of the S- and R-forms of NAD(P)HX, a damaged form of NAD(P)H that is a result of enzymatic or heat-dependent hydration. This is a prerequisite for the S-specific NAD(P)H-hydrate dehydratase to allow the repair of both epimers of NAD(P)HX.</text>
</comment>
<protein>
    <recommendedName>
        <fullName evidence="19">Bifunctional NAD(P)H-hydrate repair enzyme</fullName>
    </recommendedName>
    <alternativeName>
        <fullName evidence="19">Nicotinamide nucleotide repair protein</fullName>
    </alternativeName>
    <domain>
        <recommendedName>
            <fullName evidence="19">ADP-dependent (S)-NAD(P)H-hydrate dehydratase</fullName>
            <ecNumber evidence="19">4.2.1.136</ecNumber>
        </recommendedName>
        <alternativeName>
            <fullName evidence="19">ADP-dependent NAD(P)HX dehydratase</fullName>
        </alternativeName>
    </domain>
    <domain>
        <recommendedName>
            <fullName evidence="19">NAD(P)H-hydrate epimerase</fullName>
            <ecNumber evidence="19">5.1.99.6</ecNumber>
        </recommendedName>
    </domain>
</protein>
<sequence>MKILTAAQTREADAQTITNENIASVDLMERAALAFTCWFENKFLPRQSVYIFAGPGNNGGDGLAVARLLHERSYPVKVFVIGDLTNASQDFQINHDRLPAAIAATPIVSIADFPSIPERALVIDALFGTGLSRPVTGLFAEVIGKMNNSKVCVISIDVPSGLYTDKQTPSEGAIIRATHTVSFELPKLAFFLPQHEQYVGAWHTVPIGLSPKYIAEAKTDHYFTTLEDVQQLLKPRRKFSHKGLYGHALLLCGSLGKMGAAVLAARACLRSGVGLLTVHAPSVGYSILQTAVPEAMTLSDPNRRVLSKLPDQMDKYSVVGAGPGIGTERQTKTVIGQLLATTSLPLVLDADAINLVGSSDRLKAQLPRNRVIFTPHPKEFERLVGKSKDDYDRLENMREFCREYACYMVLKGSHSAICTPEGEVYFNTTGNPGMATGGTGDVLTGIVTALVAQNYTLKEACLLGVYLHGLAGDLARETVGEISLIASDLIEQLPKAFRRLAPHQDLAR</sequence>
<evidence type="ECO:0000256" key="2">
    <source>
        <dbReference type="ARBA" id="ARBA00000909"/>
    </source>
</evidence>
<dbReference type="InterPro" id="IPR000631">
    <property type="entry name" value="CARKD"/>
</dbReference>
<dbReference type="PROSITE" id="PS01050">
    <property type="entry name" value="YJEF_C_2"/>
    <property type="match status" value="1"/>
</dbReference>
<dbReference type="PANTHER" id="PTHR12592">
    <property type="entry name" value="ATP-DEPENDENT (S)-NAD(P)H-HYDRATE DEHYDRATASE FAMILY MEMBER"/>
    <property type="match status" value="1"/>
</dbReference>
<evidence type="ECO:0000256" key="4">
    <source>
        <dbReference type="ARBA" id="ARBA00009524"/>
    </source>
</evidence>
<comment type="cofactor">
    <cofactor evidence="18 19">
        <name>K(+)</name>
        <dbReference type="ChEBI" id="CHEBI:29103"/>
    </cofactor>
    <text evidence="18 19">Binds 1 potassium ion per subunit.</text>
</comment>
<comment type="function">
    <text evidence="17">Catalyzes the dehydration of the S-form of NAD(P)HX at the expense of ADP, which is converted to AMP. Together with NAD(P)HX epimerase, which catalyzes the epimerization of the S- and R-forms, the enzyme allows the repair of both epimers of NAD(P)HX, a damaged form of NAD(P)H that is a result of enzymatic or heat-dependent hydration.</text>
</comment>
<keyword evidence="12 17" id="KW-0456">Lyase</keyword>
<evidence type="ECO:0000256" key="18">
    <source>
        <dbReference type="HAMAP-Rule" id="MF_01966"/>
    </source>
</evidence>
<feature type="binding site" evidence="18">
    <location>
        <position position="157"/>
    </location>
    <ligand>
        <name>(6S)-NADPHX</name>
        <dbReference type="ChEBI" id="CHEBI:64076"/>
    </ligand>
</feature>
<accession>A0ABW5CWY3</accession>
<proteinExistence type="inferred from homology"/>
<evidence type="ECO:0000256" key="14">
    <source>
        <dbReference type="ARBA" id="ARBA00025153"/>
    </source>
</evidence>
<evidence type="ECO:0000259" key="20">
    <source>
        <dbReference type="PROSITE" id="PS51383"/>
    </source>
</evidence>
<keyword evidence="23" id="KW-1185">Reference proteome</keyword>
<feature type="binding site" evidence="18">
    <location>
        <begin position="128"/>
        <end position="134"/>
    </location>
    <ligand>
        <name>(6S)-NADPHX</name>
        <dbReference type="ChEBI" id="CHEBI:64076"/>
    </ligand>
</feature>
<dbReference type="EC" id="5.1.99.6" evidence="19"/>
<dbReference type="PIRSF" id="PIRSF017184">
    <property type="entry name" value="Nnr"/>
    <property type="match status" value="1"/>
</dbReference>
<dbReference type="NCBIfam" id="TIGR00196">
    <property type="entry name" value="yjeF_cterm"/>
    <property type="match status" value="1"/>
</dbReference>
<evidence type="ECO:0000256" key="15">
    <source>
        <dbReference type="ARBA" id="ARBA00048238"/>
    </source>
</evidence>
<dbReference type="Gene3D" id="3.40.1190.20">
    <property type="match status" value="1"/>
</dbReference>
<feature type="domain" description="YjeF C-terminal" evidence="20">
    <location>
        <begin position="225"/>
        <end position="500"/>
    </location>
</feature>
<dbReference type="EC" id="4.2.1.136" evidence="19"/>
<feature type="binding site" evidence="17">
    <location>
        <begin position="411"/>
        <end position="415"/>
    </location>
    <ligand>
        <name>AMP</name>
        <dbReference type="ChEBI" id="CHEBI:456215"/>
    </ligand>
</feature>
<dbReference type="PANTHER" id="PTHR12592:SF0">
    <property type="entry name" value="ATP-DEPENDENT (S)-NAD(P)H-HYDRATE DEHYDRATASE"/>
    <property type="match status" value="1"/>
</dbReference>
<dbReference type="Proteomes" id="UP001597374">
    <property type="component" value="Unassembled WGS sequence"/>
</dbReference>
<dbReference type="SUPFAM" id="SSF64153">
    <property type="entry name" value="YjeF N-terminal domain-like"/>
    <property type="match status" value="1"/>
</dbReference>
<feature type="binding site" evidence="17">
    <location>
        <position position="376"/>
    </location>
    <ligand>
        <name>(6S)-NADPHX</name>
        <dbReference type="ChEBI" id="CHEBI:64076"/>
    </ligand>
</feature>
<comment type="catalytic activity">
    <reaction evidence="16 17 19">
        <text>(6S)-NADPHX + ADP = AMP + phosphate + NADPH + H(+)</text>
        <dbReference type="Rhea" id="RHEA:32235"/>
        <dbReference type="ChEBI" id="CHEBI:15378"/>
        <dbReference type="ChEBI" id="CHEBI:43474"/>
        <dbReference type="ChEBI" id="CHEBI:57783"/>
        <dbReference type="ChEBI" id="CHEBI:64076"/>
        <dbReference type="ChEBI" id="CHEBI:456215"/>
        <dbReference type="ChEBI" id="CHEBI:456216"/>
        <dbReference type="EC" id="4.2.1.136"/>
    </reaction>
</comment>
<reference evidence="23" key="1">
    <citation type="journal article" date="2019" name="Int. J. Syst. Evol. Microbiol.">
        <title>The Global Catalogue of Microorganisms (GCM) 10K type strain sequencing project: providing services to taxonomists for standard genome sequencing and annotation.</title>
        <authorList>
            <consortium name="The Broad Institute Genomics Platform"/>
            <consortium name="The Broad Institute Genome Sequencing Center for Infectious Disease"/>
            <person name="Wu L."/>
            <person name="Ma J."/>
        </authorList>
    </citation>
    <scope>NUCLEOTIDE SEQUENCE [LARGE SCALE GENOMIC DNA]</scope>
    <source>
        <strain evidence="23">CGMCC 4.1782</strain>
    </source>
</reference>
<comment type="catalytic activity">
    <reaction evidence="15 17 19">
        <text>(6S)-NADHX + ADP = AMP + phosphate + NADH + H(+)</text>
        <dbReference type="Rhea" id="RHEA:32223"/>
        <dbReference type="ChEBI" id="CHEBI:15378"/>
        <dbReference type="ChEBI" id="CHEBI:43474"/>
        <dbReference type="ChEBI" id="CHEBI:57945"/>
        <dbReference type="ChEBI" id="CHEBI:64074"/>
        <dbReference type="ChEBI" id="CHEBI:456215"/>
        <dbReference type="ChEBI" id="CHEBI:456216"/>
        <dbReference type="EC" id="4.2.1.136"/>
    </reaction>
</comment>
<dbReference type="InterPro" id="IPR030677">
    <property type="entry name" value="Nnr"/>
</dbReference>
<comment type="catalytic activity">
    <reaction evidence="1 18 19">
        <text>(6R)-NADHX = (6S)-NADHX</text>
        <dbReference type="Rhea" id="RHEA:32215"/>
        <dbReference type="ChEBI" id="CHEBI:64074"/>
        <dbReference type="ChEBI" id="CHEBI:64075"/>
        <dbReference type="EC" id="5.1.99.6"/>
    </reaction>
</comment>
<evidence type="ECO:0000256" key="6">
    <source>
        <dbReference type="ARBA" id="ARBA00022741"/>
    </source>
</evidence>
<comment type="subunit">
    <text evidence="17">Homotetramer.</text>
</comment>
<feature type="binding site" evidence="17">
    <location>
        <position position="260"/>
    </location>
    <ligand>
        <name>(6S)-NADPHX</name>
        <dbReference type="ChEBI" id="CHEBI:64076"/>
    </ligand>
</feature>
<keyword evidence="11 18" id="KW-0413">Isomerase</keyword>
<feature type="domain" description="YjeF N-terminal" evidence="21">
    <location>
        <begin position="9"/>
        <end position="215"/>
    </location>
</feature>
<dbReference type="InterPro" id="IPR004443">
    <property type="entry name" value="YjeF_N_dom"/>
</dbReference>
<dbReference type="EMBL" id="JBHUIM010000001">
    <property type="protein sequence ID" value="MFD2246927.1"/>
    <property type="molecule type" value="Genomic_DNA"/>
</dbReference>
<dbReference type="Pfam" id="PF03853">
    <property type="entry name" value="YjeF_N"/>
    <property type="match status" value="1"/>
</dbReference>
<comment type="catalytic activity">
    <reaction evidence="2 18 19">
        <text>(6R)-NADPHX = (6S)-NADPHX</text>
        <dbReference type="Rhea" id="RHEA:32227"/>
        <dbReference type="ChEBI" id="CHEBI:64076"/>
        <dbReference type="ChEBI" id="CHEBI:64077"/>
        <dbReference type="EC" id="5.1.99.6"/>
    </reaction>
</comment>
<evidence type="ECO:0000256" key="3">
    <source>
        <dbReference type="ARBA" id="ARBA00006001"/>
    </source>
</evidence>
<gene>
    <name evidence="18" type="primary">nnrE</name>
    <name evidence="17" type="synonym">nnrD</name>
    <name evidence="22" type="ORF">ACFSKP_11720</name>
</gene>
<evidence type="ECO:0000256" key="1">
    <source>
        <dbReference type="ARBA" id="ARBA00000013"/>
    </source>
</evidence>
<evidence type="ECO:0000256" key="5">
    <source>
        <dbReference type="ARBA" id="ARBA00022723"/>
    </source>
</evidence>
<feature type="binding site" evidence="17">
    <location>
        <position position="441"/>
    </location>
    <ligand>
        <name>(6S)-NADPHX</name>
        <dbReference type="ChEBI" id="CHEBI:64076"/>
    </ligand>
</feature>
<comment type="similarity">
    <text evidence="4 19">In the C-terminal section; belongs to the NnrD/CARKD family.</text>
</comment>
<organism evidence="22 23">
    <name type="scientific">Pontibacter ruber</name>
    <dbReference type="NCBI Taxonomy" id="1343895"/>
    <lineage>
        <taxon>Bacteria</taxon>
        <taxon>Pseudomonadati</taxon>
        <taxon>Bacteroidota</taxon>
        <taxon>Cytophagia</taxon>
        <taxon>Cytophagales</taxon>
        <taxon>Hymenobacteraceae</taxon>
        <taxon>Pontibacter</taxon>
    </lineage>
</organism>
<evidence type="ECO:0000256" key="9">
    <source>
        <dbReference type="ARBA" id="ARBA00022958"/>
    </source>
</evidence>
<dbReference type="Gene3D" id="3.40.50.10260">
    <property type="entry name" value="YjeF N-terminal domain"/>
    <property type="match status" value="1"/>
</dbReference>
<dbReference type="InterPro" id="IPR017953">
    <property type="entry name" value="Carbohydrate_kinase_pred_CS"/>
</dbReference>